<gene>
    <name evidence="2" type="ORF">ILUMI_24822</name>
</gene>
<evidence type="ECO:0000313" key="2">
    <source>
        <dbReference type="EMBL" id="KAF2881353.1"/>
    </source>
</evidence>
<comment type="caution">
    <text evidence="2">The sequence shown here is derived from an EMBL/GenBank/DDBJ whole genome shotgun (WGS) entry which is preliminary data.</text>
</comment>
<feature type="compositionally biased region" description="Basic and acidic residues" evidence="1">
    <location>
        <begin position="1"/>
        <end position="13"/>
    </location>
</feature>
<keyword evidence="3" id="KW-1185">Reference proteome</keyword>
<feature type="region of interest" description="Disordered" evidence="1">
    <location>
        <begin position="125"/>
        <end position="146"/>
    </location>
</feature>
<proteinExistence type="predicted"/>
<name>A0A8K0G0I8_IGNLU</name>
<dbReference type="EMBL" id="VTPC01090749">
    <property type="protein sequence ID" value="KAF2881353.1"/>
    <property type="molecule type" value="Genomic_DNA"/>
</dbReference>
<evidence type="ECO:0000313" key="3">
    <source>
        <dbReference type="Proteomes" id="UP000801492"/>
    </source>
</evidence>
<feature type="region of interest" description="Disordered" evidence="1">
    <location>
        <begin position="1"/>
        <end position="29"/>
    </location>
</feature>
<evidence type="ECO:0000256" key="1">
    <source>
        <dbReference type="SAM" id="MobiDB-lite"/>
    </source>
</evidence>
<protein>
    <submittedName>
        <fullName evidence="2">Uncharacterized protein</fullName>
    </submittedName>
</protein>
<dbReference type="OrthoDB" id="10551787at2759"/>
<accession>A0A8K0G0I8</accession>
<dbReference type="AlphaFoldDB" id="A0A8K0G0I8"/>
<organism evidence="2 3">
    <name type="scientific">Ignelater luminosus</name>
    <name type="common">Cucubano</name>
    <name type="synonym">Pyrophorus luminosus</name>
    <dbReference type="NCBI Taxonomy" id="2038154"/>
    <lineage>
        <taxon>Eukaryota</taxon>
        <taxon>Metazoa</taxon>
        <taxon>Ecdysozoa</taxon>
        <taxon>Arthropoda</taxon>
        <taxon>Hexapoda</taxon>
        <taxon>Insecta</taxon>
        <taxon>Pterygota</taxon>
        <taxon>Neoptera</taxon>
        <taxon>Endopterygota</taxon>
        <taxon>Coleoptera</taxon>
        <taxon>Polyphaga</taxon>
        <taxon>Elateriformia</taxon>
        <taxon>Elateroidea</taxon>
        <taxon>Elateridae</taxon>
        <taxon>Agrypninae</taxon>
        <taxon>Pyrophorini</taxon>
        <taxon>Ignelater</taxon>
    </lineage>
</organism>
<dbReference type="Proteomes" id="UP000801492">
    <property type="component" value="Unassembled WGS sequence"/>
</dbReference>
<sequence>MDHEHVVGDSDRGGRKRQRNTTSKQRKKKQLVIFSVSQKRVLTIAKQMKTGTGISETRRGDTKSRNYVDKKRKIKKSIAARKGKESHYGRVKLRQIYLSFEMNITTLHELYNDSVTKEHTLSAVFPPDINNHEDTNSQTEEDDEDVREYVCDCNEDDGGIKI</sequence>
<reference evidence="2" key="1">
    <citation type="submission" date="2019-08" db="EMBL/GenBank/DDBJ databases">
        <title>The genome of the North American firefly Photinus pyralis.</title>
        <authorList>
            <consortium name="Photinus pyralis genome working group"/>
            <person name="Fallon T.R."/>
            <person name="Sander Lower S.E."/>
            <person name="Weng J.-K."/>
        </authorList>
    </citation>
    <scope>NUCLEOTIDE SEQUENCE</scope>
    <source>
        <strain evidence="2">TRF0915ILg1</strain>
        <tissue evidence="2">Whole body</tissue>
    </source>
</reference>
<feature type="compositionally biased region" description="Basic residues" evidence="1">
    <location>
        <begin position="14"/>
        <end position="29"/>
    </location>
</feature>